<organism evidence="1 2">
    <name type="scientific">Sinorhizobium psoraleae</name>
    <dbReference type="NCBI Taxonomy" id="520838"/>
    <lineage>
        <taxon>Bacteria</taxon>
        <taxon>Pseudomonadati</taxon>
        <taxon>Pseudomonadota</taxon>
        <taxon>Alphaproteobacteria</taxon>
        <taxon>Hyphomicrobiales</taxon>
        <taxon>Rhizobiaceae</taxon>
        <taxon>Sinorhizobium/Ensifer group</taxon>
        <taxon>Sinorhizobium</taxon>
    </lineage>
</organism>
<dbReference type="Proteomes" id="UP001079430">
    <property type="component" value="Unassembled WGS sequence"/>
</dbReference>
<dbReference type="Pfam" id="PF22278">
    <property type="entry name" value="DUF6958"/>
    <property type="match status" value="1"/>
</dbReference>
<accession>A0ABT4KQM1</accession>
<dbReference type="EMBL" id="JAPVOI010000006">
    <property type="protein sequence ID" value="MCZ4094271.1"/>
    <property type="molecule type" value="Genomic_DNA"/>
</dbReference>
<sequence length="183" mass="19486">MSDDEKILIESITSPQHTERVNKAKYMAMRDALLAALPEKAPGLTVAEANIAILPHLSKVEFPGGAKAGWWLKAVQLDLEAKGIIQRGPGKPVRLFSVLDTSANTFGAIHSDYTNVCSWRFPRSGKDFPSTETVEGPTEGPATGGTITIGVNSATPWPAATDVRSVLNTASPRKTGIISHPGK</sequence>
<proteinExistence type="predicted"/>
<reference evidence="1" key="1">
    <citation type="submission" date="2022-10" db="EMBL/GenBank/DDBJ databases">
        <title>Whole genome sequencing of three plant growth promoting bacteria isolated from Vachellia tortilis subsp. raddiana in Morocco.</title>
        <authorList>
            <person name="Hnini M."/>
            <person name="Zouagui R."/>
            <person name="Zouagui H."/>
            <person name="Chemao Elfihri M.-W."/>
            <person name="Ibrahimi A."/>
            <person name="Sbabou L."/>
            <person name="Aurag J."/>
        </authorList>
    </citation>
    <scope>NUCLEOTIDE SEQUENCE</scope>
    <source>
        <strain evidence="1">LMR678</strain>
    </source>
</reference>
<name>A0ABT4KQM1_9HYPH</name>
<gene>
    <name evidence="1" type="ORF">O3W52_31680</name>
</gene>
<dbReference type="InterPro" id="IPR054233">
    <property type="entry name" value="DUF6958"/>
</dbReference>
<evidence type="ECO:0000313" key="2">
    <source>
        <dbReference type="Proteomes" id="UP001079430"/>
    </source>
</evidence>
<keyword evidence="2" id="KW-1185">Reference proteome</keyword>
<protein>
    <submittedName>
        <fullName evidence="1">Uncharacterized protein</fullName>
    </submittedName>
</protein>
<evidence type="ECO:0000313" key="1">
    <source>
        <dbReference type="EMBL" id="MCZ4094271.1"/>
    </source>
</evidence>
<comment type="caution">
    <text evidence="1">The sequence shown here is derived from an EMBL/GenBank/DDBJ whole genome shotgun (WGS) entry which is preliminary data.</text>
</comment>